<accession>A0ABQ3LEG3</accession>
<evidence type="ECO:0000313" key="2">
    <source>
        <dbReference type="Proteomes" id="UP000652430"/>
    </source>
</evidence>
<comment type="caution">
    <text evidence="1">The sequence shown here is derived from an EMBL/GenBank/DDBJ whole genome shotgun (WGS) entry which is preliminary data.</text>
</comment>
<organism evidence="1 2">
    <name type="scientific">Sphingomonas glacialis</name>
    <dbReference type="NCBI Taxonomy" id="658225"/>
    <lineage>
        <taxon>Bacteria</taxon>
        <taxon>Pseudomonadati</taxon>
        <taxon>Pseudomonadota</taxon>
        <taxon>Alphaproteobacteria</taxon>
        <taxon>Sphingomonadales</taxon>
        <taxon>Sphingomonadaceae</taxon>
        <taxon>Sphingomonas</taxon>
    </lineage>
</organism>
<evidence type="ECO:0000313" key="1">
    <source>
        <dbReference type="EMBL" id="GHH13435.1"/>
    </source>
</evidence>
<proteinExistence type="predicted"/>
<dbReference type="Proteomes" id="UP000652430">
    <property type="component" value="Unassembled WGS sequence"/>
</dbReference>
<name>A0ABQ3LEG3_9SPHN</name>
<protein>
    <recommendedName>
        <fullName evidence="3">DUF2336 domain-containing protein</fullName>
    </recommendedName>
</protein>
<evidence type="ECO:0008006" key="3">
    <source>
        <dbReference type="Google" id="ProtNLM"/>
    </source>
</evidence>
<keyword evidence="2" id="KW-1185">Reference proteome</keyword>
<dbReference type="EMBL" id="BNAQ01000002">
    <property type="protein sequence ID" value="GHH13435.1"/>
    <property type="molecule type" value="Genomic_DNA"/>
</dbReference>
<sequence>MTEKSVWMVDQLAAAKVVRELDLGITAEQTERLAALLAEHRVDTLDLGVTRIQSVISQAVRDVLLRNQHRDAAWSDGCRSAESAIFAATFSVVNEMRPRQNRTTGQVLRSLVRQARSPAAAEPLLQRIDASAHGAPTQSA</sequence>
<gene>
    <name evidence="1" type="ORF">GCM10008023_13660</name>
</gene>
<reference evidence="2" key="1">
    <citation type="journal article" date="2019" name="Int. J. Syst. Evol. Microbiol.">
        <title>The Global Catalogue of Microorganisms (GCM) 10K type strain sequencing project: providing services to taxonomists for standard genome sequencing and annotation.</title>
        <authorList>
            <consortium name="The Broad Institute Genomics Platform"/>
            <consortium name="The Broad Institute Genome Sequencing Center for Infectious Disease"/>
            <person name="Wu L."/>
            <person name="Ma J."/>
        </authorList>
    </citation>
    <scope>NUCLEOTIDE SEQUENCE [LARGE SCALE GENOMIC DNA]</scope>
    <source>
        <strain evidence="2">CGMCC 1.8957</strain>
    </source>
</reference>